<gene>
    <name evidence="2" type="ORF">ACH49W_01110</name>
</gene>
<keyword evidence="3" id="KW-1185">Reference proteome</keyword>
<name>A0ABW7WRZ6_9NOCA</name>
<sequence length="177" mass="18823">MRVVGPLGIAILIAVFASMVGVLIYAAIVARDTGRAPLQAGECGFVTDQPGSVNDPWTLRPCTDPVAALVVVRAASVTKCPAGTMTRSVSSRRSPAKRLCLQMNAAVGDCFTGIDQWLSAEKVGKVACTTPGAFQVNTVHNAVDYNVCAPQRQLHREIDEIVYQSPDKSICLHRVGT</sequence>
<evidence type="ECO:0000256" key="1">
    <source>
        <dbReference type="SAM" id="Phobius"/>
    </source>
</evidence>
<protein>
    <submittedName>
        <fullName evidence="2">Uncharacterized protein</fullName>
    </submittedName>
</protein>
<dbReference type="Proteomes" id="UP001611415">
    <property type="component" value="Unassembled WGS sequence"/>
</dbReference>
<accession>A0ABW7WRZ6</accession>
<feature type="transmembrane region" description="Helical" evidence="1">
    <location>
        <begin position="6"/>
        <end position="28"/>
    </location>
</feature>
<organism evidence="2 3">
    <name type="scientific">Nocardia xishanensis</name>
    <dbReference type="NCBI Taxonomy" id="238964"/>
    <lineage>
        <taxon>Bacteria</taxon>
        <taxon>Bacillati</taxon>
        <taxon>Actinomycetota</taxon>
        <taxon>Actinomycetes</taxon>
        <taxon>Mycobacteriales</taxon>
        <taxon>Nocardiaceae</taxon>
        <taxon>Nocardia</taxon>
    </lineage>
</organism>
<reference evidence="2 3" key="1">
    <citation type="submission" date="2024-10" db="EMBL/GenBank/DDBJ databases">
        <title>The Natural Products Discovery Center: Release of the First 8490 Sequenced Strains for Exploring Actinobacteria Biosynthetic Diversity.</title>
        <authorList>
            <person name="Kalkreuter E."/>
            <person name="Kautsar S.A."/>
            <person name="Yang D."/>
            <person name="Bader C.D."/>
            <person name="Teijaro C.N."/>
            <person name="Fluegel L."/>
            <person name="Davis C.M."/>
            <person name="Simpson J.R."/>
            <person name="Lauterbach L."/>
            <person name="Steele A.D."/>
            <person name="Gui C."/>
            <person name="Meng S."/>
            <person name="Li G."/>
            <person name="Viehrig K."/>
            <person name="Ye F."/>
            <person name="Su P."/>
            <person name="Kiefer A.F."/>
            <person name="Nichols A."/>
            <person name="Cepeda A.J."/>
            <person name="Yan W."/>
            <person name="Fan B."/>
            <person name="Jiang Y."/>
            <person name="Adhikari A."/>
            <person name="Zheng C.-J."/>
            <person name="Schuster L."/>
            <person name="Cowan T.M."/>
            <person name="Smanski M.J."/>
            <person name="Chevrette M.G."/>
            <person name="De Carvalho L.P.S."/>
            <person name="Shen B."/>
        </authorList>
    </citation>
    <scope>NUCLEOTIDE SEQUENCE [LARGE SCALE GENOMIC DNA]</scope>
    <source>
        <strain evidence="2 3">NPDC019275</strain>
    </source>
</reference>
<evidence type="ECO:0000313" key="3">
    <source>
        <dbReference type="Proteomes" id="UP001611415"/>
    </source>
</evidence>
<evidence type="ECO:0000313" key="2">
    <source>
        <dbReference type="EMBL" id="MFI2471953.1"/>
    </source>
</evidence>
<keyword evidence="1" id="KW-1133">Transmembrane helix</keyword>
<proteinExistence type="predicted"/>
<comment type="caution">
    <text evidence="2">The sequence shown here is derived from an EMBL/GenBank/DDBJ whole genome shotgun (WGS) entry which is preliminary data.</text>
</comment>
<dbReference type="EMBL" id="JBIRYO010000001">
    <property type="protein sequence ID" value="MFI2471953.1"/>
    <property type="molecule type" value="Genomic_DNA"/>
</dbReference>
<keyword evidence="1" id="KW-0472">Membrane</keyword>
<keyword evidence="1" id="KW-0812">Transmembrane</keyword>
<dbReference type="RefSeq" id="WP_397090443.1">
    <property type="nucleotide sequence ID" value="NZ_JBIRYO010000001.1"/>
</dbReference>